<evidence type="ECO:0000259" key="2">
    <source>
        <dbReference type="Pfam" id="PF25275"/>
    </source>
</evidence>
<dbReference type="GO" id="GO:0016787">
    <property type="term" value="F:hydrolase activity"/>
    <property type="evidence" value="ECO:0007669"/>
    <property type="project" value="UniProtKB-KW"/>
</dbReference>
<feature type="compositionally biased region" description="Low complexity" evidence="1">
    <location>
        <begin position="378"/>
        <end position="409"/>
    </location>
</feature>
<keyword evidence="3" id="KW-0378">Hydrolase</keyword>
<accession>A0AA90KFK6</accession>
<organism evidence="3">
    <name type="scientific">Streptantibioticus silvisoli</name>
    <dbReference type="NCBI Taxonomy" id="2705255"/>
    <lineage>
        <taxon>Bacteria</taxon>
        <taxon>Bacillati</taxon>
        <taxon>Actinomycetota</taxon>
        <taxon>Actinomycetes</taxon>
        <taxon>Kitasatosporales</taxon>
        <taxon>Streptomycetaceae</taxon>
        <taxon>Streptantibioticus</taxon>
    </lineage>
</organism>
<evidence type="ECO:0000313" key="3">
    <source>
        <dbReference type="EMBL" id="MDI5969405.1"/>
    </source>
</evidence>
<dbReference type="RefSeq" id="WP_271312236.1">
    <property type="nucleotide sequence ID" value="NZ_JABXJJ020000009.1"/>
</dbReference>
<feature type="compositionally biased region" description="Low complexity" evidence="1">
    <location>
        <begin position="1"/>
        <end position="31"/>
    </location>
</feature>
<reference evidence="3" key="1">
    <citation type="submission" date="2023-05" db="EMBL/GenBank/DDBJ databases">
        <title>Streptantibioticus silvisoli sp. nov., acidotolerant actinomycetes 1 from pine litter.</title>
        <authorList>
            <person name="Swiecimska M."/>
            <person name="Golinska P."/>
            <person name="Sangal V."/>
            <person name="Wachnowicz B."/>
            <person name="Goodfellow M."/>
        </authorList>
    </citation>
    <scope>NUCLEOTIDE SEQUENCE</scope>
    <source>
        <strain evidence="3">SL13</strain>
    </source>
</reference>
<sequence length="1425" mass="148711">MVPTAAGATTDAGAGTTGTGTAARPATTGADRVTDPAHTLAPGWATSGDRAVSLAPDTDGLHVMTADSGNAYQWKSVTTLAEPGFASDLWIGNYCLPDRSHAVVVYAPRQFTNTEELMDRGAFTAIVDLDTGAVKKLPVNASLAYFDPSCDTVHHTAAITQLKDGQTRLVTVGTSGAVRSVRTAKGEITSATPVGKDVVAALGNRVVRISANGSATTLATAAGTPFSIHGDSGGGVDFLDHTKTAERVRRVTGGRTATLASGTIGTLGLTTGTGGNLFVTGSPKASAELPRGIRRVKADPDAGLSTTGALAINSAVSPGLPTHLQNPTGSGTTTPDGKITIKATVTSTGRSLGFSTTAGSSSAGQQKASPSLAAPKLSKPSASKGGTSGGAKSDSAAAKAGAVSPKAAGGVSTIDDGRYCSVARNDPSTMALQPTSNQVEWAVDMAVRGDLTSTWLNENGWRASEGLGTVNPQGLFPLPPLNGGGQIPPQVLLGVLAQESNLWQASSHAEPGEFGNPLIGNFYGTNIYPGTSGYDASKIWTIDWDSADCGYGIGQVTDGMRMAGHTKSGETALPAATQRALALDYTVNIAYAARILALKWNELHSSTVTIAMNNDSASAIENWFAAAWDYNSGFNAPGAASNWGLGWYNNPANPLYPVLRHPFLDNNSYSDAAKPQDWPYEEKVMGWAAWPIDTGHSYDDNGNEQSPGDSGYSSAGYTAAWWDTTADRTLIKPPPATFCDTSNACDPNNPPTCETAHSGDPNCDTPHWYHQSVTWKPTCTTTCGHGQIRYVTLRTEPGSANPSPPPCSTSGLASGTVVVDDVPSSTPEPRCPGNTFSDQGSFSFDFPQTPDGYEAREDLQQIGGGFDGHYWFSHGRQPNNWNNDLETTGTWTPASLPTHLYQVKAYMPYLGDKTSTATYQIADGSGNNYTRTVDQGSVTGGWVTVGYYQLTAGATVTLNNITQDTTSGDSTVAYDAMAFVPIAGSWQHHTFDAVSIFSPDQNMDTAAPSWMDSSHLRTRQTLYDWAHSASSAITGMPSCSAPTTTACVGAKTMAAVQSWSSQVEAAGTSISGSATEPNWLAFANPTPNPSVAPGTAFASDLNYKIKTHIDVSFAADPDGKIIPGSNNESTTWKTGNTAIAPFIRNFINGTVSDYGNLGVKLPDLSFTEHDANYADGSDTAVANPLVTGYIPARAYLPWSEPSAIDSTGKCIDTRSISGGADGYRPLGGAASTSANFGAYVTQLQNAEAAGGVPQSVVDLANGIYETFFKSLSLSIVPDSMDGSILYAAPPIWQEATVGFCADGSLVSTQTVPDADDSPGMNLVQQSYMPDLYLYYDNHMVNESGQPSSGPVQSGNFTDFSNMPFINANAGTALDNCDETNRGNGGNPWNISVPPGIVGTVPTSTNYIPDRVTFCDSAASYESANP</sequence>
<dbReference type="Pfam" id="PF25275">
    <property type="entry name" value="Golvesin_C"/>
    <property type="match status" value="1"/>
</dbReference>
<evidence type="ECO:0000256" key="1">
    <source>
        <dbReference type="SAM" id="MobiDB-lite"/>
    </source>
</evidence>
<name>A0AA90KFK6_9ACTN</name>
<feature type="region of interest" description="Disordered" evidence="1">
    <location>
        <begin position="1"/>
        <end position="44"/>
    </location>
</feature>
<feature type="region of interest" description="Disordered" evidence="1">
    <location>
        <begin position="316"/>
        <end position="338"/>
    </location>
</feature>
<feature type="compositionally biased region" description="Low complexity" evidence="1">
    <location>
        <begin position="355"/>
        <end position="371"/>
    </location>
</feature>
<feature type="region of interest" description="Disordered" evidence="1">
    <location>
        <begin position="355"/>
        <end position="409"/>
    </location>
</feature>
<proteinExistence type="predicted"/>
<feature type="domain" description="Golvesin/Xly CBD-like" evidence="2">
    <location>
        <begin position="888"/>
        <end position="979"/>
    </location>
</feature>
<dbReference type="InterPro" id="IPR033803">
    <property type="entry name" value="CBD-like_Golvesin-Xly"/>
</dbReference>
<feature type="region of interest" description="Disordered" evidence="1">
    <location>
        <begin position="820"/>
        <end position="843"/>
    </location>
</feature>
<dbReference type="EMBL" id="JABXJJ020000009">
    <property type="protein sequence ID" value="MDI5969405.1"/>
    <property type="molecule type" value="Genomic_DNA"/>
</dbReference>
<gene>
    <name evidence="3" type="ORF">POF50_008615</name>
</gene>
<feature type="compositionally biased region" description="Polar residues" evidence="1">
    <location>
        <begin position="323"/>
        <end position="335"/>
    </location>
</feature>
<comment type="caution">
    <text evidence="3">The sequence shown here is derived from an EMBL/GenBank/DDBJ whole genome shotgun (WGS) entry which is preliminary data.</text>
</comment>
<protein>
    <submittedName>
        <fullName evidence="3">SGNH/GDSL hydrolase family protein</fullName>
    </submittedName>
</protein>